<dbReference type="Pfam" id="PF04203">
    <property type="entry name" value="Sortase"/>
    <property type="match status" value="1"/>
</dbReference>
<dbReference type="InterPro" id="IPR005754">
    <property type="entry name" value="Sortase"/>
</dbReference>
<name>A0A0D0N9E2_KITGR</name>
<dbReference type="OrthoDB" id="525039at2"/>
<dbReference type="RefSeq" id="WP_043910667.1">
    <property type="nucleotide sequence ID" value="NZ_JXZB01000002.1"/>
</dbReference>
<evidence type="ECO:0000313" key="3">
    <source>
        <dbReference type="EMBL" id="KIQ64830.1"/>
    </source>
</evidence>
<comment type="caution">
    <text evidence="3">The sequence shown here is derived from an EMBL/GenBank/DDBJ whole genome shotgun (WGS) entry which is preliminary data.</text>
</comment>
<dbReference type="NCBIfam" id="NF033748">
    <property type="entry name" value="class_F_sortase"/>
    <property type="match status" value="1"/>
</dbReference>
<proteinExistence type="predicted"/>
<evidence type="ECO:0000256" key="2">
    <source>
        <dbReference type="SAM" id="MobiDB-lite"/>
    </source>
</evidence>
<protein>
    <submittedName>
        <fullName evidence="3">Peptidase C60</fullName>
    </submittedName>
</protein>
<reference evidence="3 4" key="1">
    <citation type="submission" date="2015-02" db="EMBL/GenBank/DDBJ databases">
        <title>Draft genome sequence of Kitasatospora griseola MF730-N6, a bafilomycin, terpentecin and satosporin producer.</title>
        <authorList>
            <person name="Arens J.C."/>
            <person name="Haltli B."/>
            <person name="Kerr R.G."/>
        </authorList>
    </citation>
    <scope>NUCLEOTIDE SEQUENCE [LARGE SCALE GENOMIC DNA]</scope>
    <source>
        <strain evidence="3 4">MF730-N6</strain>
    </source>
</reference>
<dbReference type="InterPro" id="IPR023365">
    <property type="entry name" value="Sortase_dom-sf"/>
</dbReference>
<dbReference type="AlphaFoldDB" id="A0A0D0N9E2"/>
<dbReference type="GO" id="GO:0016787">
    <property type="term" value="F:hydrolase activity"/>
    <property type="evidence" value="ECO:0007669"/>
    <property type="project" value="UniProtKB-KW"/>
</dbReference>
<evidence type="ECO:0000256" key="1">
    <source>
        <dbReference type="ARBA" id="ARBA00022801"/>
    </source>
</evidence>
<sequence>MVVGATAVAVLFGGMLVRDGLIGAQPPPPDAAPAPSHRVTLTPDSPALDPSAPRRLRIPSISVDAAFTELGLDVRGELETPPSEQANLVGWYRDGAAPGADGTAVVVGHADDRHGPGVLYRLGLLRPGLAIAVTRADRRTATFTVDEVRSYPKSAFPSEEVYGTTGRAELRVITCGGHYDRKNGYDSNTVVYAHLTSSSAAT</sequence>
<feature type="region of interest" description="Disordered" evidence="2">
    <location>
        <begin position="24"/>
        <end position="53"/>
    </location>
</feature>
<evidence type="ECO:0000313" key="4">
    <source>
        <dbReference type="Proteomes" id="UP000032066"/>
    </source>
</evidence>
<keyword evidence="4" id="KW-1185">Reference proteome</keyword>
<dbReference type="SUPFAM" id="SSF63817">
    <property type="entry name" value="Sortase"/>
    <property type="match status" value="1"/>
</dbReference>
<keyword evidence="1" id="KW-0378">Hydrolase</keyword>
<accession>A0A0D0N9E2</accession>
<organism evidence="3 4">
    <name type="scientific">Kitasatospora griseola</name>
    <name type="common">Streptomyces griseolosporeus</name>
    <dbReference type="NCBI Taxonomy" id="2064"/>
    <lineage>
        <taxon>Bacteria</taxon>
        <taxon>Bacillati</taxon>
        <taxon>Actinomycetota</taxon>
        <taxon>Actinomycetes</taxon>
        <taxon>Kitasatosporales</taxon>
        <taxon>Streptomycetaceae</taxon>
        <taxon>Kitasatospora</taxon>
    </lineage>
</organism>
<dbReference type="InterPro" id="IPR042001">
    <property type="entry name" value="Sortase_F"/>
</dbReference>
<gene>
    <name evidence="3" type="ORF">TR51_11900</name>
</gene>
<dbReference type="PATRIC" id="fig|2064.6.peg.2556"/>
<dbReference type="EMBL" id="JXZB01000002">
    <property type="protein sequence ID" value="KIQ64830.1"/>
    <property type="molecule type" value="Genomic_DNA"/>
</dbReference>
<dbReference type="Gene3D" id="2.40.260.10">
    <property type="entry name" value="Sortase"/>
    <property type="match status" value="1"/>
</dbReference>
<dbReference type="CDD" id="cd05829">
    <property type="entry name" value="Sortase_F"/>
    <property type="match status" value="1"/>
</dbReference>
<dbReference type="Proteomes" id="UP000032066">
    <property type="component" value="Unassembled WGS sequence"/>
</dbReference>